<feature type="domain" description="Alginate lyase" evidence="3">
    <location>
        <begin position="76"/>
        <end position="356"/>
    </location>
</feature>
<keyword evidence="1" id="KW-0732">Signal</keyword>
<proteinExistence type="predicted"/>
<dbReference type="GO" id="GO:0016829">
    <property type="term" value="F:lyase activity"/>
    <property type="evidence" value="ECO:0007669"/>
    <property type="project" value="UniProtKB-KW"/>
</dbReference>
<dbReference type="EMBL" id="FZNT01000009">
    <property type="protein sequence ID" value="SNR71399.1"/>
    <property type="molecule type" value="Genomic_DNA"/>
</dbReference>
<dbReference type="GO" id="GO:0042597">
    <property type="term" value="C:periplasmic space"/>
    <property type="evidence" value="ECO:0007669"/>
    <property type="project" value="InterPro"/>
</dbReference>
<dbReference type="InterPro" id="IPR008929">
    <property type="entry name" value="Chondroitin_lyas"/>
</dbReference>
<dbReference type="RefSeq" id="WP_089382551.1">
    <property type="nucleotide sequence ID" value="NZ_FZNT01000009.1"/>
</dbReference>
<evidence type="ECO:0000256" key="1">
    <source>
        <dbReference type="ARBA" id="ARBA00022729"/>
    </source>
</evidence>
<dbReference type="Pfam" id="PF05426">
    <property type="entry name" value="Alginate_lyase"/>
    <property type="match status" value="1"/>
</dbReference>
<evidence type="ECO:0000256" key="2">
    <source>
        <dbReference type="ARBA" id="ARBA00023239"/>
    </source>
</evidence>
<sequence>MISNTIKIGVVYLFVCITTTIKTTAQINKNIDKTLSVLDYNKLLYAKEHKNSMQFSAAYQNLISDADKALQEGPFSVMEKTQTPPSGSKHDYISIGPYWWPDPTKPDGLPWIRRDGEINPLTREGSTDYEIKNKMFHNTQTLAMAYFFSDNKQYATKAIELLKVWFLNEDTKMNPNLDFAQGIPGKNTGRGIGIIEFAGISNMITAIEILELNNKMDVKTSKELRLWFSEYLNWLQTSENGVFEKNTKNNHATHYDIQIVSILLFLNKENEAKEVLEAAKTLRIVTQIQPNGEQLHELARTKALSYSTMNLEGFTKLAFLGTKVHVDLWNYEAENGASIIKAYEFLKPYAEGKKEWNFKQIASVSKAQHKLKELFVKAGSQFNIEAYCKIGSKEDNKASSLLYYCN</sequence>
<keyword evidence="5" id="KW-1185">Reference proteome</keyword>
<evidence type="ECO:0000259" key="3">
    <source>
        <dbReference type="Pfam" id="PF05426"/>
    </source>
</evidence>
<name>A0A238YLV1_9FLAO</name>
<dbReference type="InterPro" id="IPR008397">
    <property type="entry name" value="Alginate_lyase_dom"/>
</dbReference>
<dbReference type="OrthoDB" id="7210452at2"/>
<protein>
    <submittedName>
        <fullName evidence="4">Alginate lyase</fullName>
    </submittedName>
</protein>
<reference evidence="4 5" key="1">
    <citation type="submission" date="2017-06" db="EMBL/GenBank/DDBJ databases">
        <authorList>
            <person name="Kim H.J."/>
            <person name="Triplett B.A."/>
        </authorList>
    </citation>
    <scope>NUCLEOTIDE SEQUENCE [LARGE SCALE GENOMIC DNA]</scope>
    <source>
        <strain evidence="4 5">DSM 29150</strain>
    </source>
</reference>
<dbReference type="AlphaFoldDB" id="A0A238YLV1"/>
<evidence type="ECO:0000313" key="5">
    <source>
        <dbReference type="Proteomes" id="UP000198384"/>
    </source>
</evidence>
<dbReference type="SUPFAM" id="SSF48230">
    <property type="entry name" value="Chondroitin AC/alginate lyase"/>
    <property type="match status" value="1"/>
</dbReference>
<dbReference type="Gene3D" id="1.50.10.100">
    <property type="entry name" value="Chondroitin AC/alginate lyase"/>
    <property type="match status" value="1"/>
</dbReference>
<keyword evidence="2 4" id="KW-0456">Lyase</keyword>
<gene>
    <name evidence="4" type="ORF">SAMN06265371_109133</name>
</gene>
<accession>A0A238YLV1</accession>
<dbReference type="Proteomes" id="UP000198384">
    <property type="component" value="Unassembled WGS sequence"/>
</dbReference>
<evidence type="ECO:0000313" key="4">
    <source>
        <dbReference type="EMBL" id="SNR71399.1"/>
    </source>
</evidence>
<organism evidence="4 5">
    <name type="scientific">Lutibacter agarilyticus</name>
    <dbReference type="NCBI Taxonomy" id="1109740"/>
    <lineage>
        <taxon>Bacteria</taxon>
        <taxon>Pseudomonadati</taxon>
        <taxon>Bacteroidota</taxon>
        <taxon>Flavobacteriia</taxon>
        <taxon>Flavobacteriales</taxon>
        <taxon>Flavobacteriaceae</taxon>
        <taxon>Lutibacter</taxon>
    </lineage>
</organism>